<evidence type="ECO:0000313" key="4">
    <source>
        <dbReference type="EMBL" id="MBL0765407.1"/>
    </source>
</evidence>
<name>A0A937DEP1_9BACT</name>
<keyword evidence="5" id="KW-1185">Reference proteome</keyword>
<evidence type="ECO:0000256" key="1">
    <source>
        <dbReference type="ARBA" id="ARBA00022729"/>
    </source>
</evidence>
<accession>A0A937DEP1</accession>
<dbReference type="InterPro" id="IPR052037">
    <property type="entry name" value="LPS_export_LptA"/>
</dbReference>
<evidence type="ECO:0000313" key="5">
    <source>
        <dbReference type="Proteomes" id="UP000642920"/>
    </source>
</evidence>
<proteinExistence type="predicted"/>
<dbReference type="InterPro" id="IPR005653">
    <property type="entry name" value="OstA-like_N"/>
</dbReference>
<dbReference type="GO" id="GO:0009279">
    <property type="term" value="C:cell outer membrane"/>
    <property type="evidence" value="ECO:0007669"/>
    <property type="project" value="TreeGrafter"/>
</dbReference>
<dbReference type="Pfam" id="PF13100">
    <property type="entry name" value="OstA_2"/>
    <property type="match status" value="1"/>
</dbReference>
<dbReference type="GO" id="GO:0030288">
    <property type="term" value="C:outer membrane-bounded periplasmic space"/>
    <property type="evidence" value="ECO:0007669"/>
    <property type="project" value="TreeGrafter"/>
</dbReference>
<feature type="signal peptide" evidence="2">
    <location>
        <begin position="1"/>
        <end position="21"/>
    </location>
</feature>
<sequence length="532" mass="60699">MNFQRILFLGLGLILSFSALAQRNGVKYGSSGYSETVNRGKDRFTRLVDDVWFDIKEKDTRITGDSSLYYDKQGIMIVYGDVVIKEGDSTTITAGELHYLMKDNKTELRKNVRYTDGRIVLTTNYLDYFTDTEDARFYNGGKIVDGETTLTAEDAYVVNAEDLIKFYKDVDLKSPEYNLKTDTLFYDRTTKIATTYGPTQTILEDGEVVDAKEGGQFYTASKRVKYQEGKITTESYEIFGDDLFFDEIKNESQAKGNVKVISEENNIIILGEEASTKKESGITKIWGNPVLKQMVENDTLYLTADTLISIDSEFDSLSRLLAYNNVKIFKSDLQGVADSMAYKMQDSMIFFYESPILWSDQNQITGDTIDITILNGKMDRLNVKTKAFTISKDTVGNFNQIKGRDMVAHLKNDQMDKIYVYGNGEALYFALDEKDNSLIGLNKILCSDMKLYFVDGEMNNITFYKDPEGKFIPPHEIEEPETRLKDFQWLIERQPTKKQVLGKYFYEQAPVKEALPAPDKQINPDPVSLEKD</sequence>
<evidence type="ECO:0000259" key="3">
    <source>
        <dbReference type="Pfam" id="PF13100"/>
    </source>
</evidence>
<reference evidence="4" key="1">
    <citation type="submission" date="2021-01" db="EMBL/GenBank/DDBJ databases">
        <title>Marivirga sp. nov., isolated from intertidal surface sediments.</title>
        <authorList>
            <person name="Zhang M."/>
        </authorList>
    </citation>
    <scope>NUCLEOTIDE SEQUENCE</scope>
    <source>
        <strain evidence="4">SM1354</strain>
    </source>
</reference>
<dbReference type="EMBL" id="JAERQG010000002">
    <property type="protein sequence ID" value="MBL0765407.1"/>
    <property type="molecule type" value="Genomic_DNA"/>
</dbReference>
<dbReference type="GO" id="GO:0017089">
    <property type="term" value="F:glycolipid transfer activity"/>
    <property type="evidence" value="ECO:0007669"/>
    <property type="project" value="TreeGrafter"/>
</dbReference>
<keyword evidence="1 2" id="KW-0732">Signal</keyword>
<dbReference type="PANTHER" id="PTHR36504">
    <property type="entry name" value="LIPOPOLYSACCHARIDE EXPORT SYSTEM PROTEIN LPTA"/>
    <property type="match status" value="1"/>
</dbReference>
<dbReference type="PANTHER" id="PTHR36504:SF1">
    <property type="entry name" value="LIPOPOLYSACCHARIDE EXPORT SYSTEM PROTEIN LPTA"/>
    <property type="match status" value="1"/>
</dbReference>
<comment type="caution">
    <text evidence="4">The sequence shown here is derived from an EMBL/GenBank/DDBJ whole genome shotgun (WGS) entry which is preliminary data.</text>
</comment>
<dbReference type="RefSeq" id="WP_201919985.1">
    <property type="nucleotide sequence ID" value="NZ_JAERQG010000002.1"/>
</dbReference>
<organism evidence="4 5">
    <name type="scientific">Marivirga atlantica</name>
    <dbReference type="NCBI Taxonomy" id="1548457"/>
    <lineage>
        <taxon>Bacteria</taxon>
        <taxon>Pseudomonadati</taxon>
        <taxon>Bacteroidota</taxon>
        <taxon>Cytophagia</taxon>
        <taxon>Cytophagales</taxon>
        <taxon>Marivirgaceae</taxon>
        <taxon>Marivirga</taxon>
    </lineage>
</organism>
<feature type="chain" id="PRO_5037519697" evidence="2">
    <location>
        <begin position="22"/>
        <end position="532"/>
    </location>
</feature>
<protein>
    <submittedName>
        <fullName evidence="4">Organic solvent tolerance protein OstA</fullName>
    </submittedName>
</protein>
<dbReference type="Proteomes" id="UP000642920">
    <property type="component" value="Unassembled WGS sequence"/>
</dbReference>
<dbReference type="AlphaFoldDB" id="A0A937DEP1"/>
<dbReference type="GO" id="GO:0015920">
    <property type="term" value="P:lipopolysaccharide transport"/>
    <property type="evidence" value="ECO:0007669"/>
    <property type="project" value="TreeGrafter"/>
</dbReference>
<evidence type="ECO:0000256" key="2">
    <source>
        <dbReference type="SAM" id="SignalP"/>
    </source>
</evidence>
<dbReference type="Gene3D" id="2.60.450.10">
    <property type="entry name" value="Lipopolysaccharide (LPS) transport protein A like domain"/>
    <property type="match status" value="2"/>
</dbReference>
<gene>
    <name evidence="4" type="ORF">JKP34_09110</name>
</gene>
<feature type="domain" description="Organic solvent tolerance-like N-terminal" evidence="3">
    <location>
        <begin position="44"/>
        <end position="182"/>
    </location>
</feature>